<dbReference type="FunFam" id="1.10.630.10:FF:000042">
    <property type="entry name" value="Cytochrome P450"/>
    <property type="match status" value="1"/>
</dbReference>
<comment type="similarity">
    <text evidence="4 14">Belongs to the cytochrome P450 family.</text>
</comment>
<evidence type="ECO:0000256" key="11">
    <source>
        <dbReference type="ARBA" id="ARBA00023033"/>
    </source>
</evidence>
<dbReference type="CDD" id="cd11056">
    <property type="entry name" value="CYP6-like"/>
    <property type="match status" value="1"/>
</dbReference>
<evidence type="ECO:0000256" key="2">
    <source>
        <dbReference type="ARBA" id="ARBA00004174"/>
    </source>
</evidence>
<evidence type="ECO:0000256" key="4">
    <source>
        <dbReference type="ARBA" id="ARBA00010617"/>
    </source>
</evidence>
<dbReference type="GO" id="GO:0005506">
    <property type="term" value="F:iron ion binding"/>
    <property type="evidence" value="ECO:0007669"/>
    <property type="project" value="InterPro"/>
</dbReference>
<dbReference type="InterPro" id="IPR002401">
    <property type="entry name" value="Cyt_P450_E_grp-I"/>
</dbReference>
<keyword evidence="10 13" id="KW-0408">Iron</keyword>
<evidence type="ECO:0000256" key="3">
    <source>
        <dbReference type="ARBA" id="ARBA00004406"/>
    </source>
</evidence>
<reference evidence="16 17" key="1">
    <citation type="submission" date="2024-03" db="EMBL/GenBank/DDBJ databases">
        <title>Adaptation during the transition from Ophiocordyceps entomopathogen to insect associate is accompanied by gene loss and intensified selection.</title>
        <authorList>
            <person name="Ward C.M."/>
            <person name="Onetto C.A."/>
            <person name="Borneman A.R."/>
        </authorList>
    </citation>
    <scope>NUCLEOTIDE SEQUENCE [LARGE SCALE GENOMIC DNA]</scope>
    <source>
        <strain evidence="16">AWRI1</strain>
        <tissue evidence="16">Single Adult Female</tissue>
    </source>
</reference>
<dbReference type="SUPFAM" id="SSF48264">
    <property type="entry name" value="Cytochrome P450"/>
    <property type="match status" value="1"/>
</dbReference>
<dbReference type="Proteomes" id="UP001367676">
    <property type="component" value="Unassembled WGS sequence"/>
</dbReference>
<evidence type="ECO:0000256" key="8">
    <source>
        <dbReference type="ARBA" id="ARBA00022848"/>
    </source>
</evidence>
<gene>
    <name evidence="16" type="ORF">V9T40_002352</name>
</gene>
<feature type="transmembrane region" description="Helical" evidence="15">
    <location>
        <begin position="6"/>
        <end position="24"/>
    </location>
</feature>
<keyword evidence="9 14" id="KW-0560">Oxidoreductase</keyword>
<dbReference type="GO" id="GO:0020037">
    <property type="term" value="F:heme binding"/>
    <property type="evidence" value="ECO:0007669"/>
    <property type="project" value="InterPro"/>
</dbReference>
<evidence type="ECO:0000256" key="14">
    <source>
        <dbReference type="RuleBase" id="RU000461"/>
    </source>
</evidence>
<dbReference type="InterPro" id="IPR017972">
    <property type="entry name" value="Cyt_P450_CS"/>
</dbReference>
<name>A0AAN9TIA5_9HEMI</name>
<dbReference type="GO" id="GO:0005789">
    <property type="term" value="C:endoplasmic reticulum membrane"/>
    <property type="evidence" value="ECO:0007669"/>
    <property type="project" value="UniProtKB-SubCell"/>
</dbReference>
<evidence type="ECO:0000256" key="7">
    <source>
        <dbReference type="ARBA" id="ARBA00022824"/>
    </source>
</evidence>
<dbReference type="PROSITE" id="PS00086">
    <property type="entry name" value="CYTOCHROME_P450"/>
    <property type="match status" value="1"/>
</dbReference>
<keyword evidence="17" id="KW-1185">Reference proteome</keyword>
<keyword evidence="5 13" id="KW-0349">Heme</keyword>
<evidence type="ECO:0000256" key="12">
    <source>
        <dbReference type="ARBA" id="ARBA00023136"/>
    </source>
</evidence>
<dbReference type="GO" id="GO:0004497">
    <property type="term" value="F:monooxygenase activity"/>
    <property type="evidence" value="ECO:0007669"/>
    <property type="project" value="UniProtKB-KW"/>
</dbReference>
<evidence type="ECO:0000256" key="6">
    <source>
        <dbReference type="ARBA" id="ARBA00022723"/>
    </source>
</evidence>
<dbReference type="Pfam" id="PF00067">
    <property type="entry name" value="p450"/>
    <property type="match status" value="1"/>
</dbReference>
<keyword evidence="6 13" id="KW-0479">Metal-binding</keyword>
<dbReference type="EMBL" id="JBBCAQ010000022">
    <property type="protein sequence ID" value="KAK7590739.1"/>
    <property type="molecule type" value="Genomic_DNA"/>
</dbReference>
<evidence type="ECO:0000256" key="9">
    <source>
        <dbReference type="ARBA" id="ARBA00023002"/>
    </source>
</evidence>
<sequence>MFDFYWANIFSYLLVVSISIFFYLKKRFQYWANKNVPHVKPKSLLFGSYLDLMLGRISFQEFHATLYKQLSPHPFGGYYFFQTPLLLVRDPELIKHVLSLDFDAFSDRHIDADGSEPLRMNLFNLRGDQWKLMREKLTPAFTPAKIRLMVDLMKECADDLVSVLEKPAETGADVFITDLISRYGADVISTCAVGFRSNTLVDPNETFRKMILEIVNPNFAHKFRSSLLAMSPKLCIWLKIRNLVPPPVKYFISLVDENIKYREKSNVQRNDFIDLLIALKRDEEAANAKDPNRTGKIDISVEHLAAQCFAFFLAGYSSQSILGSALMELARNPKVQNKLRAEIDDYVQKENGNITYDTLNEMKYLEKVIFEAIRSYPGQPVLLRHCTRHYKIPQTDVIIEKGTTVFLPRYGLNHDEAYFERPDTFDPEHFSAEAKANRHPYAYLLFGDGPRKCLGMRFGVMNMKLALTKLLMNYEFSMSPKMKFPLTYSSNKIITHIVGGIWLRCKKRSQQ</sequence>
<dbReference type="InterPro" id="IPR050476">
    <property type="entry name" value="Insect_CytP450_Detox"/>
</dbReference>
<evidence type="ECO:0000313" key="16">
    <source>
        <dbReference type="EMBL" id="KAK7590739.1"/>
    </source>
</evidence>
<dbReference type="Gene3D" id="1.10.630.10">
    <property type="entry name" value="Cytochrome P450"/>
    <property type="match status" value="1"/>
</dbReference>
<protein>
    <recommendedName>
        <fullName evidence="18">Cytochrome P450</fullName>
    </recommendedName>
</protein>
<proteinExistence type="inferred from homology"/>
<evidence type="ECO:0008006" key="18">
    <source>
        <dbReference type="Google" id="ProtNLM"/>
    </source>
</evidence>
<keyword evidence="12 15" id="KW-0472">Membrane</keyword>
<comment type="subcellular location">
    <subcellularLocation>
        <location evidence="3">Endoplasmic reticulum membrane</location>
        <topology evidence="3">Peripheral membrane protein</topology>
    </subcellularLocation>
    <subcellularLocation>
        <location evidence="2">Microsome membrane</location>
        <topology evidence="2">Peripheral membrane protein</topology>
    </subcellularLocation>
</comment>
<evidence type="ECO:0000313" key="17">
    <source>
        <dbReference type="Proteomes" id="UP001367676"/>
    </source>
</evidence>
<keyword evidence="8" id="KW-0492">Microsome</keyword>
<keyword evidence="7" id="KW-0256">Endoplasmic reticulum</keyword>
<comment type="cofactor">
    <cofactor evidence="1 13">
        <name>heme</name>
        <dbReference type="ChEBI" id="CHEBI:30413"/>
    </cofactor>
</comment>
<organism evidence="16 17">
    <name type="scientific">Parthenolecanium corni</name>
    <dbReference type="NCBI Taxonomy" id="536013"/>
    <lineage>
        <taxon>Eukaryota</taxon>
        <taxon>Metazoa</taxon>
        <taxon>Ecdysozoa</taxon>
        <taxon>Arthropoda</taxon>
        <taxon>Hexapoda</taxon>
        <taxon>Insecta</taxon>
        <taxon>Pterygota</taxon>
        <taxon>Neoptera</taxon>
        <taxon>Paraneoptera</taxon>
        <taxon>Hemiptera</taxon>
        <taxon>Sternorrhyncha</taxon>
        <taxon>Coccoidea</taxon>
        <taxon>Coccidae</taxon>
        <taxon>Parthenolecanium</taxon>
    </lineage>
</organism>
<dbReference type="InterPro" id="IPR001128">
    <property type="entry name" value="Cyt_P450"/>
</dbReference>
<evidence type="ECO:0000256" key="15">
    <source>
        <dbReference type="SAM" id="Phobius"/>
    </source>
</evidence>
<dbReference type="PANTHER" id="PTHR24292">
    <property type="entry name" value="CYTOCHROME P450"/>
    <property type="match status" value="1"/>
</dbReference>
<accession>A0AAN9TIA5</accession>
<dbReference type="InterPro" id="IPR036396">
    <property type="entry name" value="Cyt_P450_sf"/>
</dbReference>
<keyword evidence="11 14" id="KW-0503">Monooxygenase</keyword>
<dbReference type="PRINTS" id="PR00463">
    <property type="entry name" value="EP450I"/>
</dbReference>
<dbReference type="PANTHER" id="PTHR24292:SF54">
    <property type="entry name" value="CYP9F3-RELATED"/>
    <property type="match status" value="1"/>
</dbReference>
<evidence type="ECO:0000256" key="5">
    <source>
        <dbReference type="ARBA" id="ARBA00022617"/>
    </source>
</evidence>
<dbReference type="PRINTS" id="PR00385">
    <property type="entry name" value="P450"/>
</dbReference>
<comment type="caution">
    <text evidence="16">The sequence shown here is derived from an EMBL/GenBank/DDBJ whole genome shotgun (WGS) entry which is preliminary data.</text>
</comment>
<keyword evidence="15" id="KW-0812">Transmembrane</keyword>
<dbReference type="GO" id="GO:0016705">
    <property type="term" value="F:oxidoreductase activity, acting on paired donors, with incorporation or reduction of molecular oxygen"/>
    <property type="evidence" value="ECO:0007669"/>
    <property type="project" value="InterPro"/>
</dbReference>
<evidence type="ECO:0000256" key="10">
    <source>
        <dbReference type="ARBA" id="ARBA00023004"/>
    </source>
</evidence>
<keyword evidence="15" id="KW-1133">Transmembrane helix</keyword>
<dbReference type="AlphaFoldDB" id="A0AAN9TIA5"/>
<evidence type="ECO:0000256" key="1">
    <source>
        <dbReference type="ARBA" id="ARBA00001971"/>
    </source>
</evidence>
<feature type="binding site" description="axial binding residue" evidence="13">
    <location>
        <position position="453"/>
    </location>
    <ligand>
        <name>heme</name>
        <dbReference type="ChEBI" id="CHEBI:30413"/>
    </ligand>
    <ligandPart>
        <name>Fe</name>
        <dbReference type="ChEBI" id="CHEBI:18248"/>
    </ligandPart>
</feature>
<evidence type="ECO:0000256" key="13">
    <source>
        <dbReference type="PIRSR" id="PIRSR602401-1"/>
    </source>
</evidence>